<evidence type="ECO:0000256" key="1">
    <source>
        <dbReference type="ARBA" id="ARBA00022737"/>
    </source>
</evidence>
<evidence type="ECO:0000313" key="4">
    <source>
        <dbReference type="EMBL" id="QQR30996.1"/>
    </source>
</evidence>
<feature type="region of interest" description="Disordered" evidence="2">
    <location>
        <begin position="63"/>
        <end position="106"/>
    </location>
</feature>
<evidence type="ECO:0000259" key="3">
    <source>
        <dbReference type="PROSITE" id="PS51272"/>
    </source>
</evidence>
<dbReference type="PROSITE" id="PS51272">
    <property type="entry name" value="SLH"/>
    <property type="match status" value="1"/>
</dbReference>
<protein>
    <submittedName>
        <fullName evidence="4">S-layer homology domain-containing protein</fullName>
    </submittedName>
</protein>
<sequence length="106" mass="11901">MSALAANSSFTDVPENAWFYKPITYMAENGYMSGTSGSKFSPHQTTTRAMLVTVLGRGEQACQRPWRQQIRPQQLRHPRTGRPYPVQLSQEGLHADGKRRAPEQGP</sequence>
<gene>
    <name evidence="4" type="ORF">I5Q82_04675</name>
</gene>
<feature type="domain" description="SLH" evidence="3">
    <location>
        <begin position="6"/>
        <end position="69"/>
    </location>
</feature>
<dbReference type="EMBL" id="CP065321">
    <property type="protein sequence ID" value="QQR30996.1"/>
    <property type="molecule type" value="Genomic_DNA"/>
</dbReference>
<accession>A0AA92QWY4</accession>
<dbReference type="Proteomes" id="UP000596035">
    <property type="component" value="Chromosome"/>
</dbReference>
<reference evidence="4 5" key="1">
    <citation type="submission" date="2020-11" db="EMBL/GenBank/DDBJ databases">
        <title>Closed and high quality bacterial genomes of the OMM12 community.</title>
        <authorList>
            <person name="Marbouty M."/>
            <person name="Lamy-Besnier Q."/>
            <person name="Debarbieux L."/>
            <person name="Koszul R."/>
        </authorList>
    </citation>
    <scope>NUCLEOTIDE SEQUENCE [LARGE SCALE GENOMIC DNA]</scope>
    <source>
        <strain evidence="4 5">KB18</strain>
    </source>
</reference>
<organism evidence="4 5">
    <name type="scientific">Acutalibacter muris</name>
    <dbReference type="NCBI Taxonomy" id="1796620"/>
    <lineage>
        <taxon>Bacteria</taxon>
        <taxon>Bacillati</taxon>
        <taxon>Bacillota</taxon>
        <taxon>Clostridia</taxon>
        <taxon>Eubacteriales</taxon>
        <taxon>Acutalibacteraceae</taxon>
        <taxon>Acutalibacter</taxon>
    </lineage>
</organism>
<feature type="compositionally biased region" description="Basic and acidic residues" evidence="2">
    <location>
        <begin position="93"/>
        <end position="106"/>
    </location>
</feature>
<proteinExistence type="predicted"/>
<name>A0AA92QWY4_9FIRM</name>
<dbReference type="Pfam" id="PF00395">
    <property type="entry name" value="SLH"/>
    <property type="match status" value="1"/>
</dbReference>
<dbReference type="InterPro" id="IPR001119">
    <property type="entry name" value="SLH_dom"/>
</dbReference>
<feature type="compositionally biased region" description="Low complexity" evidence="2">
    <location>
        <begin position="63"/>
        <end position="73"/>
    </location>
</feature>
<evidence type="ECO:0000256" key="2">
    <source>
        <dbReference type="SAM" id="MobiDB-lite"/>
    </source>
</evidence>
<keyword evidence="1" id="KW-0677">Repeat</keyword>
<dbReference type="AlphaFoldDB" id="A0AA92QWY4"/>
<evidence type="ECO:0000313" key="5">
    <source>
        <dbReference type="Proteomes" id="UP000596035"/>
    </source>
</evidence>